<keyword evidence="5 7" id="KW-1133">Transmembrane helix</keyword>
<feature type="domain" description="ABC transmembrane type-1" evidence="9">
    <location>
        <begin position="28"/>
        <end position="309"/>
    </location>
</feature>
<dbReference type="PANTHER" id="PTHR24221">
    <property type="entry name" value="ATP-BINDING CASSETTE SUB-FAMILY B"/>
    <property type="match status" value="1"/>
</dbReference>
<keyword evidence="11" id="KW-1185">Reference proteome</keyword>
<evidence type="ECO:0000256" key="7">
    <source>
        <dbReference type="SAM" id="Phobius"/>
    </source>
</evidence>
<dbReference type="InterPro" id="IPR027417">
    <property type="entry name" value="P-loop_NTPase"/>
</dbReference>
<feature type="domain" description="ABC transporter" evidence="8">
    <location>
        <begin position="343"/>
        <end position="604"/>
    </location>
</feature>
<keyword evidence="3" id="KW-0547">Nucleotide-binding</keyword>
<dbReference type="InterPro" id="IPR011527">
    <property type="entry name" value="ABC1_TM_dom"/>
</dbReference>
<dbReference type="InterPro" id="IPR039421">
    <property type="entry name" value="Type_1_exporter"/>
</dbReference>
<dbReference type="SMART" id="SM00382">
    <property type="entry name" value="AAA"/>
    <property type="match status" value="1"/>
</dbReference>
<comment type="subcellular location">
    <subcellularLocation>
        <location evidence="1">Cell membrane</location>
        <topology evidence="1">Multi-pass membrane protein</topology>
    </subcellularLocation>
</comment>
<evidence type="ECO:0000313" key="10">
    <source>
        <dbReference type="EMBL" id="CEG58419.1"/>
    </source>
</evidence>
<feature type="transmembrane region" description="Helical" evidence="7">
    <location>
        <begin position="156"/>
        <end position="182"/>
    </location>
</feature>
<dbReference type="Pfam" id="PF00005">
    <property type="entry name" value="ABC_tran"/>
    <property type="match status" value="1"/>
</dbReference>
<dbReference type="InterPro" id="IPR036640">
    <property type="entry name" value="ABC1_TM_sf"/>
</dbReference>
<proteinExistence type="predicted"/>
<dbReference type="PROSITE" id="PS50893">
    <property type="entry name" value="ABC_TRANSPORTER_2"/>
    <property type="match status" value="1"/>
</dbReference>
<evidence type="ECO:0000313" key="11">
    <source>
        <dbReference type="Proteomes" id="UP000032430"/>
    </source>
</evidence>
<evidence type="ECO:0000256" key="5">
    <source>
        <dbReference type="ARBA" id="ARBA00022989"/>
    </source>
</evidence>
<gene>
    <name evidence="10" type="ORF">LFA_3075</name>
</gene>
<dbReference type="GO" id="GO:0005886">
    <property type="term" value="C:plasma membrane"/>
    <property type="evidence" value="ECO:0007669"/>
    <property type="project" value="UniProtKB-SubCell"/>
</dbReference>
<dbReference type="PROSITE" id="PS50929">
    <property type="entry name" value="ABC_TM1F"/>
    <property type="match status" value="1"/>
</dbReference>
<dbReference type="GO" id="GO:0140359">
    <property type="term" value="F:ABC-type transporter activity"/>
    <property type="evidence" value="ECO:0007669"/>
    <property type="project" value="InterPro"/>
</dbReference>
<dbReference type="Proteomes" id="UP000032430">
    <property type="component" value="Chromosome I"/>
</dbReference>
<sequence length="610" mass="68789">MRNPYFSLIRSVWHHGTPWHRSIIGYYLAFIIAQGFMSLSPYAFGKTIDLLQHFTPELFWNVIFWLVFGVVLVPLFWLFHGPARVLERKVALKIQQRFRITIYEQLTKLPLKWHQDHHSGNIITRVNRAATALHTFAEDQFIYIETIVKFFISIGFLMWISLPVGLISLFSCVLATGVVILFDRRLIPLYEAENEIDNHVGAVFFDYISNMTTVLTLRLGELTRSNLMQRIMSVWPFFNKEAVLNEVKWFSMGIALSMTQSLILIGYIVFILRHTDTILIGTVVMIFRYQWDLSEVFYNLSAHYSDLVRKDTDIRGLQPVLDDIEQLAHPSAGASLASHWHHIKINSLSFHHASHSSRGSIHAISFDLKRGEKIALIGTSGAGKSTLLNILSGLYTPESVQMAIDDITFDSLEPLHSMTTLIPQEPEIFENTIAFNITMDLDAQPSEIDQVVTLAGFANVLATLPSGLKTDIREKGLNLSVGQKQRLALARGLFAARFNSPSRKLAEEDSSAGSTKQLAAPKRSSSLILMDEPTSSVDLATEKTILSGVIDNFPSATLIVSLHRLHLLPKFDRIIMLDHGTIVADGSTQELLNHEGPVYTLWQKYQAKSS</sequence>
<feature type="transmembrane region" description="Helical" evidence="7">
    <location>
        <begin position="24"/>
        <end position="44"/>
    </location>
</feature>
<dbReference type="AlphaFoldDB" id="A0A098G8U3"/>
<dbReference type="InterPro" id="IPR003593">
    <property type="entry name" value="AAA+_ATPase"/>
</dbReference>
<dbReference type="InterPro" id="IPR017871">
    <property type="entry name" value="ABC_transporter-like_CS"/>
</dbReference>
<dbReference type="RefSeq" id="WP_045096738.1">
    <property type="nucleotide sequence ID" value="NZ_LN614827.1"/>
</dbReference>
<keyword evidence="6 7" id="KW-0472">Membrane</keyword>
<dbReference type="SUPFAM" id="SSF52540">
    <property type="entry name" value="P-loop containing nucleoside triphosphate hydrolases"/>
    <property type="match status" value="1"/>
</dbReference>
<evidence type="ECO:0000256" key="1">
    <source>
        <dbReference type="ARBA" id="ARBA00004651"/>
    </source>
</evidence>
<keyword evidence="2 7" id="KW-0812">Transmembrane</keyword>
<feature type="transmembrane region" description="Helical" evidence="7">
    <location>
        <begin position="249"/>
        <end position="272"/>
    </location>
</feature>
<feature type="transmembrane region" description="Helical" evidence="7">
    <location>
        <begin position="59"/>
        <end position="79"/>
    </location>
</feature>
<dbReference type="PANTHER" id="PTHR24221:SF654">
    <property type="entry name" value="ATP-BINDING CASSETTE SUB-FAMILY B MEMBER 6"/>
    <property type="match status" value="1"/>
</dbReference>
<dbReference type="GO" id="GO:0016887">
    <property type="term" value="F:ATP hydrolysis activity"/>
    <property type="evidence" value="ECO:0007669"/>
    <property type="project" value="InterPro"/>
</dbReference>
<dbReference type="Pfam" id="PF00664">
    <property type="entry name" value="ABC_membrane"/>
    <property type="match status" value="1"/>
</dbReference>
<dbReference type="InterPro" id="IPR003439">
    <property type="entry name" value="ABC_transporter-like_ATP-bd"/>
</dbReference>
<evidence type="ECO:0000256" key="2">
    <source>
        <dbReference type="ARBA" id="ARBA00022692"/>
    </source>
</evidence>
<dbReference type="HOGENOM" id="CLU_000604_84_3_6"/>
<dbReference type="OrthoDB" id="9806127at2"/>
<dbReference type="STRING" id="1212491.LFA_3075"/>
<evidence type="ECO:0000256" key="3">
    <source>
        <dbReference type="ARBA" id="ARBA00022741"/>
    </source>
</evidence>
<evidence type="ECO:0000256" key="4">
    <source>
        <dbReference type="ARBA" id="ARBA00022840"/>
    </source>
</evidence>
<name>A0A098G8U3_9GAMM</name>
<dbReference type="SUPFAM" id="SSF90123">
    <property type="entry name" value="ABC transporter transmembrane region"/>
    <property type="match status" value="1"/>
</dbReference>
<accession>A0A098G8U3</accession>
<evidence type="ECO:0000256" key="6">
    <source>
        <dbReference type="ARBA" id="ARBA00023136"/>
    </source>
</evidence>
<keyword evidence="4" id="KW-0067">ATP-binding</keyword>
<evidence type="ECO:0000259" key="9">
    <source>
        <dbReference type="PROSITE" id="PS50929"/>
    </source>
</evidence>
<organism evidence="10 11">
    <name type="scientific">Legionella fallonii LLAP-10</name>
    <dbReference type="NCBI Taxonomy" id="1212491"/>
    <lineage>
        <taxon>Bacteria</taxon>
        <taxon>Pseudomonadati</taxon>
        <taxon>Pseudomonadota</taxon>
        <taxon>Gammaproteobacteria</taxon>
        <taxon>Legionellales</taxon>
        <taxon>Legionellaceae</taxon>
        <taxon>Legionella</taxon>
    </lineage>
</organism>
<dbReference type="PROSITE" id="PS00211">
    <property type="entry name" value="ABC_TRANSPORTER_1"/>
    <property type="match status" value="1"/>
</dbReference>
<dbReference type="EMBL" id="LN614827">
    <property type="protein sequence ID" value="CEG58419.1"/>
    <property type="molecule type" value="Genomic_DNA"/>
</dbReference>
<evidence type="ECO:0000259" key="8">
    <source>
        <dbReference type="PROSITE" id="PS50893"/>
    </source>
</evidence>
<dbReference type="KEGG" id="lfa:LFA_3075"/>
<dbReference type="Gene3D" id="3.40.50.300">
    <property type="entry name" value="P-loop containing nucleotide triphosphate hydrolases"/>
    <property type="match status" value="1"/>
</dbReference>
<protein>
    <submittedName>
        <fullName evidence="10">ABC transporter</fullName>
    </submittedName>
</protein>
<dbReference type="Gene3D" id="1.20.1560.10">
    <property type="entry name" value="ABC transporter type 1, transmembrane domain"/>
    <property type="match status" value="1"/>
</dbReference>
<reference evidence="11" key="1">
    <citation type="submission" date="2014-09" db="EMBL/GenBank/DDBJ databases">
        <authorList>
            <person name="Gomez-Valero L."/>
        </authorList>
    </citation>
    <scope>NUCLEOTIDE SEQUENCE [LARGE SCALE GENOMIC DNA]</scope>
    <source>
        <strain evidence="11">ATCC700992</strain>
    </source>
</reference>
<dbReference type="GO" id="GO:0005524">
    <property type="term" value="F:ATP binding"/>
    <property type="evidence" value="ECO:0007669"/>
    <property type="project" value="UniProtKB-KW"/>
</dbReference>